<sequence length="248" mass="26860">MEAPDPYAFAAGYYDLFRRNEDALPSVKFFADLAPPGGHALEIGPGTGRLTLAVAEHAASVLCLERSATMRAVLLAKLAERPDLQARVTVLDVAVPPFRLGRRFDYAYLGGVLEHVRPADRPNLFQALADHLVDGGLLAMDMVLRQPAPDFSERVVDEVRVGECRYELSAAAIALGADESRLTYTYRTFHDDRLIATEKVQRPHHMHRPDPVLADLAAAGLVPAPGLTFAGVAADDPGGVVVRRGSRS</sequence>
<name>A0ABW3YRT5_9ACTN</name>
<keyword evidence="2" id="KW-0489">Methyltransferase</keyword>
<protein>
    <submittedName>
        <fullName evidence="2">Class I SAM-dependent methyltransferase</fullName>
        <ecNumber evidence="2">2.1.1.222</ecNumber>
        <ecNumber evidence="2">2.1.1.64</ecNumber>
    </submittedName>
</protein>
<dbReference type="Gene3D" id="3.40.50.150">
    <property type="entry name" value="Vaccinia Virus protein VP39"/>
    <property type="match status" value="1"/>
</dbReference>
<keyword evidence="3" id="KW-1185">Reference proteome</keyword>
<dbReference type="EC" id="2.1.1.222" evidence="2"/>
<organism evidence="2 3">
    <name type="scientific">Micromonospora sonneratiae</name>
    <dbReference type="NCBI Taxonomy" id="1184706"/>
    <lineage>
        <taxon>Bacteria</taxon>
        <taxon>Bacillati</taxon>
        <taxon>Actinomycetota</taxon>
        <taxon>Actinomycetes</taxon>
        <taxon>Micromonosporales</taxon>
        <taxon>Micromonosporaceae</taxon>
        <taxon>Micromonospora</taxon>
    </lineage>
</organism>
<dbReference type="GO" id="GO:0102208">
    <property type="term" value="F:2-polyprenyl-6-hydroxyphenol methylase activity"/>
    <property type="evidence" value="ECO:0007669"/>
    <property type="project" value="UniProtKB-EC"/>
</dbReference>
<keyword evidence="2" id="KW-0808">Transferase</keyword>
<dbReference type="SUPFAM" id="SSF53335">
    <property type="entry name" value="S-adenosyl-L-methionine-dependent methyltransferases"/>
    <property type="match status" value="1"/>
</dbReference>
<dbReference type="RefSeq" id="WP_377577565.1">
    <property type="nucleotide sequence ID" value="NZ_JBHTMP010000075.1"/>
</dbReference>
<dbReference type="EC" id="2.1.1.64" evidence="2"/>
<gene>
    <name evidence="2" type="ORF">ACFQ4H_30170</name>
</gene>
<dbReference type="InterPro" id="IPR013217">
    <property type="entry name" value="Methyltransf_12"/>
</dbReference>
<comment type="caution">
    <text evidence="2">The sequence shown here is derived from an EMBL/GenBank/DDBJ whole genome shotgun (WGS) entry which is preliminary data.</text>
</comment>
<dbReference type="Pfam" id="PF08242">
    <property type="entry name" value="Methyltransf_12"/>
    <property type="match status" value="1"/>
</dbReference>
<dbReference type="InterPro" id="IPR029063">
    <property type="entry name" value="SAM-dependent_MTases_sf"/>
</dbReference>
<accession>A0ABW3YRT5</accession>
<reference evidence="3" key="1">
    <citation type="journal article" date="2019" name="Int. J. Syst. Evol. Microbiol.">
        <title>The Global Catalogue of Microorganisms (GCM) 10K type strain sequencing project: providing services to taxonomists for standard genome sequencing and annotation.</title>
        <authorList>
            <consortium name="The Broad Institute Genomics Platform"/>
            <consortium name="The Broad Institute Genome Sequencing Center for Infectious Disease"/>
            <person name="Wu L."/>
            <person name="Ma J."/>
        </authorList>
    </citation>
    <scope>NUCLEOTIDE SEQUENCE [LARGE SCALE GENOMIC DNA]</scope>
    <source>
        <strain evidence="3">JCM 31037</strain>
    </source>
</reference>
<dbReference type="CDD" id="cd02440">
    <property type="entry name" value="AdoMet_MTases"/>
    <property type="match status" value="1"/>
</dbReference>
<proteinExistence type="predicted"/>
<evidence type="ECO:0000313" key="2">
    <source>
        <dbReference type="EMBL" id="MFD1325358.1"/>
    </source>
</evidence>
<evidence type="ECO:0000313" key="3">
    <source>
        <dbReference type="Proteomes" id="UP001597260"/>
    </source>
</evidence>
<dbReference type="EMBL" id="JBHTMP010000075">
    <property type="protein sequence ID" value="MFD1325358.1"/>
    <property type="molecule type" value="Genomic_DNA"/>
</dbReference>
<evidence type="ECO:0000259" key="1">
    <source>
        <dbReference type="Pfam" id="PF08242"/>
    </source>
</evidence>
<dbReference type="Proteomes" id="UP001597260">
    <property type="component" value="Unassembled WGS sequence"/>
</dbReference>
<dbReference type="GO" id="GO:0061542">
    <property type="term" value="F:3-demethylubiquinol 3-O-methyltransferase activity"/>
    <property type="evidence" value="ECO:0007669"/>
    <property type="project" value="UniProtKB-EC"/>
</dbReference>
<feature type="domain" description="Methyltransferase type 12" evidence="1">
    <location>
        <begin position="41"/>
        <end position="138"/>
    </location>
</feature>
<dbReference type="GO" id="GO:0032259">
    <property type="term" value="P:methylation"/>
    <property type="evidence" value="ECO:0007669"/>
    <property type="project" value="UniProtKB-KW"/>
</dbReference>